<dbReference type="GeneID" id="3257234"/>
<dbReference type="InterPro" id="IPR039295">
    <property type="entry name" value="MSB2"/>
</dbReference>
<dbReference type="GO" id="GO:0005034">
    <property type="term" value="F:osmosensor activity"/>
    <property type="evidence" value="ECO:0007669"/>
    <property type="project" value="InterPro"/>
</dbReference>
<keyword evidence="2" id="KW-1133">Transmembrane helix</keyword>
<dbReference type="PANTHER" id="PTHR35778:SF1">
    <property type="entry name" value="SIGNALING MUCIN HKR1-RELATED"/>
    <property type="match status" value="1"/>
</dbReference>
<feature type="region of interest" description="Disordered" evidence="1">
    <location>
        <begin position="473"/>
        <end position="493"/>
    </location>
</feature>
<evidence type="ECO:0000256" key="1">
    <source>
        <dbReference type="SAM" id="MobiDB-lite"/>
    </source>
</evidence>
<feature type="compositionally biased region" description="Polar residues" evidence="1">
    <location>
        <begin position="484"/>
        <end position="493"/>
    </location>
</feature>
<dbReference type="GO" id="GO:0007232">
    <property type="term" value="P:osmosensory signaling pathway via Sho1 osmosensor"/>
    <property type="evidence" value="ECO:0007669"/>
    <property type="project" value="InterPro"/>
</dbReference>
<dbReference type="GO" id="GO:0005886">
    <property type="term" value="C:plasma membrane"/>
    <property type="evidence" value="ECO:0007669"/>
    <property type="project" value="InterPro"/>
</dbReference>
<feature type="chain" id="PRO_5006602099" description="Mid2 domain-containing protein" evidence="3">
    <location>
        <begin position="34"/>
        <end position="1160"/>
    </location>
</feature>
<feature type="transmembrane region" description="Helical" evidence="2">
    <location>
        <begin position="942"/>
        <end position="963"/>
    </location>
</feature>
<keyword evidence="2" id="KW-0812">Transmembrane</keyword>
<reference evidence="4 5" key="1">
    <citation type="journal article" date="2005" name="Science">
        <title>The genome of the basidiomycetous yeast and human pathogen Cryptococcus neoformans.</title>
        <authorList>
            <person name="Loftus B.J."/>
            <person name="Fung E."/>
            <person name="Roncaglia P."/>
            <person name="Rowley D."/>
            <person name="Amedeo P."/>
            <person name="Bruno D."/>
            <person name="Vamathevan J."/>
            <person name="Miranda M."/>
            <person name="Anderson I.J."/>
            <person name="Fraser J.A."/>
            <person name="Allen J.E."/>
            <person name="Bosdet I.E."/>
            <person name="Brent M.R."/>
            <person name="Chiu R."/>
            <person name="Doering T.L."/>
            <person name="Donlin M.J."/>
            <person name="D'Souza C.A."/>
            <person name="Fox D.S."/>
            <person name="Grinberg V."/>
            <person name="Fu J."/>
            <person name="Fukushima M."/>
            <person name="Haas B.J."/>
            <person name="Huang J.C."/>
            <person name="Janbon G."/>
            <person name="Jones S.J."/>
            <person name="Koo H.L."/>
            <person name="Krzywinski M.I."/>
            <person name="Kwon-Chung J.K."/>
            <person name="Lengeler K.B."/>
            <person name="Maiti R."/>
            <person name="Marra M.A."/>
            <person name="Marra R.E."/>
            <person name="Mathewson C.A."/>
            <person name="Mitchell T.G."/>
            <person name="Pertea M."/>
            <person name="Riggs F.R."/>
            <person name="Salzberg S.L."/>
            <person name="Schein J.E."/>
            <person name="Shvartsbeyn A."/>
            <person name="Shin H."/>
            <person name="Shumway M."/>
            <person name="Specht C.A."/>
            <person name="Suh B.B."/>
            <person name="Tenney A."/>
            <person name="Utterback T.R."/>
            <person name="Wickes B.L."/>
            <person name="Wortman J.R."/>
            <person name="Wye N.H."/>
            <person name="Kronstad J.W."/>
            <person name="Lodge J.K."/>
            <person name="Heitman J."/>
            <person name="Davis R.W."/>
            <person name="Fraser C.M."/>
            <person name="Hyman R.W."/>
        </authorList>
    </citation>
    <scope>NUCLEOTIDE SEQUENCE [LARGE SCALE GENOMIC DNA]</scope>
    <source>
        <strain evidence="5">JEC21 / ATCC MYA-565</strain>
    </source>
</reference>
<keyword evidence="3" id="KW-0732">Signal</keyword>
<dbReference type="KEGG" id="cne:CND05330"/>
<protein>
    <recommendedName>
        <fullName evidence="6">Mid2 domain-containing protein</fullName>
    </recommendedName>
</protein>
<feature type="compositionally biased region" description="Polar residues" evidence="1">
    <location>
        <begin position="311"/>
        <end position="333"/>
    </location>
</feature>
<gene>
    <name evidence="4" type="ordered locus">CND05330</name>
</gene>
<feature type="compositionally biased region" description="Low complexity" evidence="1">
    <location>
        <begin position="1055"/>
        <end position="1069"/>
    </location>
</feature>
<dbReference type="EMBL" id="AE017344">
    <property type="protein sequence ID" value="ALO60543.1"/>
    <property type="molecule type" value="Genomic_DNA"/>
</dbReference>
<evidence type="ECO:0008006" key="6">
    <source>
        <dbReference type="Google" id="ProtNLM"/>
    </source>
</evidence>
<keyword evidence="5" id="KW-1185">Reference proteome</keyword>
<evidence type="ECO:0000256" key="3">
    <source>
        <dbReference type="SAM" id="SignalP"/>
    </source>
</evidence>
<evidence type="ECO:0000256" key="2">
    <source>
        <dbReference type="SAM" id="Phobius"/>
    </source>
</evidence>
<dbReference type="VEuPathDB" id="FungiDB:CND05330"/>
<organism evidence="4 5">
    <name type="scientific">Cryptococcus deneoformans (strain JEC21 / ATCC MYA-565)</name>
    <name type="common">Cryptococcus neoformans var. neoformans serotype D</name>
    <dbReference type="NCBI Taxonomy" id="214684"/>
    <lineage>
        <taxon>Eukaryota</taxon>
        <taxon>Fungi</taxon>
        <taxon>Dikarya</taxon>
        <taxon>Basidiomycota</taxon>
        <taxon>Agaricomycotina</taxon>
        <taxon>Tremellomycetes</taxon>
        <taxon>Tremellales</taxon>
        <taxon>Cryptococcaceae</taxon>
        <taxon>Cryptococcus</taxon>
        <taxon>Cryptococcus neoformans species complex</taxon>
    </lineage>
</organism>
<dbReference type="Proteomes" id="UP000002149">
    <property type="component" value="Chromosome 4"/>
</dbReference>
<feature type="compositionally biased region" description="Basic and acidic residues" evidence="1">
    <location>
        <begin position="1035"/>
        <end position="1053"/>
    </location>
</feature>
<feature type="region of interest" description="Disordered" evidence="1">
    <location>
        <begin position="571"/>
        <end position="590"/>
    </location>
</feature>
<proteinExistence type="predicted"/>
<dbReference type="RefSeq" id="XP_024514354.1">
    <property type="nucleotide sequence ID" value="XM_024658502.1"/>
</dbReference>
<feature type="region of interest" description="Disordered" evidence="1">
    <location>
        <begin position="1028"/>
        <end position="1103"/>
    </location>
</feature>
<feature type="compositionally biased region" description="Polar residues" evidence="1">
    <location>
        <begin position="1079"/>
        <end position="1103"/>
    </location>
</feature>
<evidence type="ECO:0000313" key="5">
    <source>
        <dbReference type="Proteomes" id="UP000002149"/>
    </source>
</evidence>
<evidence type="ECO:0000313" key="4">
    <source>
        <dbReference type="EMBL" id="ALO60543.1"/>
    </source>
</evidence>
<keyword evidence="2" id="KW-0472">Membrane</keyword>
<sequence>MRHRRQRYTPPSLALVPILVILILAVVAEVGEALEHGRGGTGVERRVHNQTRRRAMEGKKRQFNLISELESLGSSVPSNLFDLLAPTTSTESSTSQLVSSADSTSSVQSSTQPVATSVLESSTNLIQSIASSVPSFETSSITGALAASAIESHSATLTSSSRESSSASQSKVDVESTSSIVYAVTSDQGTSTSYSSEAASSYSPIASSSSTAASSISSLEYSSETFTPAPSVASILTSSAIELSTKSPTPVLISQQSSTSPSQTVLATPEAIVESITSSQSEVSTAATQTAAVYVSQSGSPSLSGSDVPLTTSEAVASSEVTPSNSAPSDGATTSLAASAFGTVEPSSVTSSLGEAVPSLLDISTSISEAAITTAASSSAPFNPLSTPIFETASEAPDVVPSSTSVSEVPDVIPSSTSVSEAAITSAASSSAPFDPLSTSVFEPASATSEASDVVPSSSEVFPVSDGASSSNVFSTSSPFEPSVTESSSYVEPSDTSFMPGALVGTTSSLEPSSSISVVVDDTTSQIVSESFARMPIPTESSGSSLQTITQTTVPTTVSAVAYAGPSSSVIESSNILSDDPEPSLSSSQSAVYTGIVSQTVSSSFSGEKSMKPSSSAQMSVLDSASGSVNQAATSASDYPLTAAAPVSASSITMSSSKAESSESEANISGMVNVTAITSAPAVTGSQVMTFDPVTSSSSPSSFDEWSESSTNAYTATSSINEGYTPTQTWLIVASTASSSYQATSAYTSQVASQSGSGSSSTTASPSIASIPSSMPTLIVPGNSVANNANAGTGGDDDPIKGDTLIAILLAEEQYPWWFVVASSDATSQLFNTFPTLISNALEVDSSEISTYGLQVYQPASWDGDETSLLTQYMAYIPSEYFDTLNAYIQTASSPLYNQSGIEGQLAAQINTAFPLAAASDTAPSSSSTSDGSSSSKKKRNIIIGVCVGVGGALWIALVWWVYKRTKRSNDKAVHKRLSEHMSMFPDHRFMSQVYQGGVTTNNGWVNDRRVSRAPSIAASEIDDRPSSFYASPFENDRSMRDQRRGYNDDANRVSHGSNSGSSTESPLSYGGHSVFGGNWSQNPNSYSQNHDGYQSPTRSRMSQNPFEDMVTRSYLGTAGMKAAMPKRRSALGKPVNKALISQPKLQGNSLEFRDYGSHA</sequence>
<feature type="compositionally biased region" description="Low complexity" evidence="1">
    <location>
        <begin position="298"/>
        <end position="310"/>
    </location>
</feature>
<feature type="region of interest" description="Disordered" evidence="1">
    <location>
        <begin position="298"/>
        <end position="333"/>
    </location>
</feature>
<dbReference type="PANTHER" id="PTHR35778">
    <property type="entry name" value="SIGNALING MUCIN HKR1-RELATED"/>
    <property type="match status" value="1"/>
</dbReference>
<feature type="signal peptide" evidence="3">
    <location>
        <begin position="1"/>
        <end position="33"/>
    </location>
</feature>
<accession>A0A0S2LIK8</accession>
<dbReference type="AlphaFoldDB" id="A0A0S2LIK8"/>
<name>A0A0S2LIK8_CRYD1</name>